<dbReference type="SMART" id="SM00220">
    <property type="entry name" value="S_TKc"/>
    <property type="match status" value="1"/>
</dbReference>
<dbReference type="Pfam" id="PF13855">
    <property type="entry name" value="LRR_8"/>
    <property type="match status" value="1"/>
</dbReference>
<dbReference type="OrthoDB" id="2020077at2759"/>
<dbReference type="PROSITE" id="PS50011">
    <property type="entry name" value="PROTEIN_KINASE_DOM"/>
    <property type="match status" value="1"/>
</dbReference>
<dbReference type="FunFam" id="1.10.510.10:FF:000453">
    <property type="entry name" value="LRR receptor-like serine/threonine-protein kinase HSL2"/>
    <property type="match status" value="1"/>
</dbReference>
<keyword evidence="10 19" id="KW-0547">Nucleotide-binding</keyword>
<feature type="transmembrane region" description="Helical" evidence="20">
    <location>
        <begin position="25"/>
        <end position="46"/>
    </location>
</feature>
<dbReference type="FunFam" id="3.80.10.10:FF:000387">
    <property type="entry name" value="Probable LRR receptor-like serine/threonine-protein kinase At1g06840"/>
    <property type="match status" value="1"/>
</dbReference>
<keyword evidence="4" id="KW-0723">Serine/threonine-protein kinase</keyword>
<dbReference type="PROSITE" id="PS00107">
    <property type="entry name" value="PROTEIN_KINASE_ATP"/>
    <property type="match status" value="1"/>
</dbReference>
<dbReference type="FunFam" id="3.30.200.20:FF:000328">
    <property type="entry name" value="Leucine-rich repeat protein kinase family protein"/>
    <property type="match status" value="1"/>
</dbReference>
<dbReference type="GO" id="GO:0005524">
    <property type="term" value="F:ATP binding"/>
    <property type="evidence" value="ECO:0007669"/>
    <property type="project" value="UniProtKB-UniRule"/>
</dbReference>
<keyword evidence="16" id="KW-0325">Glycoprotein</keyword>
<evidence type="ECO:0000313" key="22">
    <source>
        <dbReference type="EMBL" id="TXG57489.1"/>
    </source>
</evidence>
<dbReference type="Pfam" id="PF00560">
    <property type="entry name" value="LRR_1"/>
    <property type="match status" value="4"/>
</dbReference>
<comment type="caution">
    <text evidence="22">The sequence shown here is derived from an EMBL/GenBank/DDBJ whole genome shotgun (WGS) entry which is preliminary data.</text>
</comment>
<dbReference type="Proteomes" id="UP000323000">
    <property type="component" value="Chromosome 7"/>
</dbReference>
<keyword evidence="7 20" id="KW-0812">Transmembrane</keyword>
<dbReference type="Gene3D" id="1.10.510.10">
    <property type="entry name" value="Transferase(Phosphotransferase) domain 1"/>
    <property type="match status" value="1"/>
</dbReference>
<feature type="transmembrane region" description="Helical" evidence="20">
    <location>
        <begin position="602"/>
        <end position="630"/>
    </location>
</feature>
<keyword evidence="8" id="KW-0732">Signal</keyword>
<evidence type="ECO:0000256" key="20">
    <source>
        <dbReference type="SAM" id="Phobius"/>
    </source>
</evidence>
<dbReference type="Pfam" id="PF08263">
    <property type="entry name" value="LRRNT_2"/>
    <property type="match status" value="1"/>
</dbReference>
<comment type="subcellular location">
    <subcellularLocation>
        <location evidence="1">Membrane</location>
        <topology evidence="1">Single-pass type I membrane protein</topology>
    </subcellularLocation>
</comment>
<keyword evidence="12 19" id="KW-0067">ATP-binding</keyword>
<dbReference type="CDD" id="cd14066">
    <property type="entry name" value="STKc_IRAK"/>
    <property type="match status" value="1"/>
</dbReference>
<keyword evidence="5" id="KW-0433">Leucine-rich repeat</keyword>
<comment type="similarity">
    <text evidence="2">Belongs to the protein kinase superfamily. Ser/Thr protein kinase family.</text>
</comment>
<evidence type="ECO:0000256" key="9">
    <source>
        <dbReference type="ARBA" id="ARBA00022737"/>
    </source>
</evidence>
<organism evidence="22 23">
    <name type="scientific">Acer yangbiense</name>
    <dbReference type="NCBI Taxonomy" id="1000413"/>
    <lineage>
        <taxon>Eukaryota</taxon>
        <taxon>Viridiplantae</taxon>
        <taxon>Streptophyta</taxon>
        <taxon>Embryophyta</taxon>
        <taxon>Tracheophyta</taxon>
        <taxon>Spermatophyta</taxon>
        <taxon>Magnoliopsida</taxon>
        <taxon>eudicotyledons</taxon>
        <taxon>Gunneridae</taxon>
        <taxon>Pentapetalae</taxon>
        <taxon>rosids</taxon>
        <taxon>malvids</taxon>
        <taxon>Sapindales</taxon>
        <taxon>Sapindaceae</taxon>
        <taxon>Hippocastanoideae</taxon>
        <taxon>Acereae</taxon>
        <taxon>Acer</taxon>
    </lineage>
</organism>
<evidence type="ECO:0000256" key="17">
    <source>
        <dbReference type="ARBA" id="ARBA00047899"/>
    </source>
</evidence>
<evidence type="ECO:0000256" key="1">
    <source>
        <dbReference type="ARBA" id="ARBA00004479"/>
    </source>
</evidence>
<keyword evidence="9" id="KW-0677">Repeat</keyword>
<keyword evidence="11" id="KW-0418">Kinase</keyword>
<evidence type="ECO:0000256" key="14">
    <source>
        <dbReference type="ARBA" id="ARBA00023136"/>
    </source>
</evidence>
<comment type="catalytic activity">
    <reaction evidence="18">
        <text>L-seryl-[protein] + ATP = O-phospho-L-seryl-[protein] + ADP + H(+)</text>
        <dbReference type="Rhea" id="RHEA:17989"/>
        <dbReference type="Rhea" id="RHEA-COMP:9863"/>
        <dbReference type="Rhea" id="RHEA-COMP:11604"/>
        <dbReference type="ChEBI" id="CHEBI:15378"/>
        <dbReference type="ChEBI" id="CHEBI:29999"/>
        <dbReference type="ChEBI" id="CHEBI:30616"/>
        <dbReference type="ChEBI" id="CHEBI:83421"/>
        <dbReference type="ChEBI" id="CHEBI:456216"/>
        <dbReference type="EC" id="2.7.11.1"/>
    </reaction>
</comment>
<feature type="binding site" evidence="19">
    <location>
        <position position="699"/>
    </location>
    <ligand>
        <name>ATP</name>
        <dbReference type="ChEBI" id="CHEBI:30616"/>
    </ligand>
</feature>
<dbReference type="InterPro" id="IPR001611">
    <property type="entry name" value="Leu-rich_rpt"/>
</dbReference>
<keyword evidence="15" id="KW-0675">Receptor</keyword>
<evidence type="ECO:0000256" key="10">
    <source>
        <dbReference type="ARBA" id="ARBA00022741"/>
    </source>
</evidence>
<dbReference type="Gene3D" id="3.30.200.20">
    <property type="entry name" value="Phosphorylase Kinase, domain 1"/>
    <property type="match status" value="1"/>
</dbReference>
<evidence type="ECO:0000256" key="8">
    <source>
        <dbReference type="ARBA" id="ARBA00022729"/>
    </source>
</evidence>
<evidence type="ECO:0000256" key="7">
    <source>
        <dbReference type="ARBA" id="ARBA00022692"/>
    </source>
</evidence>
<dbReference type="InterPro" id="IPR008271">
    <property type="entry name" value="Ser/Thr_kinase_AS"/>
</dbReference>
<evidence type="ECO:0000256" key="5">
    <source>
        <dbReference type="ARBA" id="ARBA00022614"/>
    </source>
</evidence>
<dbReference type="InterPro" id="IPR011009">
    <property type="entry name" value="Kinase-like_dom_sf"/>
</dbReference>
<gene>
    <name evidence="22" type="ORF">EZV62_015318</name>
</gene>
<evidence type="ECO:0000313" key="23">
    <source>
        <dbReference type="Proteomes" id="UP000323000"/>
    </source>
</evidence>
<dbReference type="EC" id="2.7.11.1" evidence="3"/>
<dbReference type="Gene3D" id="3.80.10.10">
    <property type="entry name" value="Ribonuclease Inhibitor"/>
    <property type="match status" value="3"/>
</dbReference>
<dbReference type="SMART" id="SM00369">
    <property type="entry name" value="LRR_TYP"/>
    <property type="match status" value="5"/>
</dbReference>
<evidence type="ECO:0000256" key="11">
    <source>
        <dbReference type="ARBA" id="ARBA00022777"/>
    </source>
</evidence>
<keyword evidence="23" id="KW-1185">Reference proteome</keyword>
<comment type="catalytic activity">
    <reaction evidence="17">
        <text>L-threonyl-[protein] + ATP = O-phospho-L-threonyl-[protein] + ADP + H(+)</text>
        <dbReference type="Rhea" id="RHEA:46608"/>
        <dbReference type="Rhea" id="RHEA-COMP:11060"/>
        <dbReference type="Rhea" id="RHEA-COMP:11605"/>
        <dbReference type="ChEBI" id="CHEBI:15378"/>
        <dbReference type="ChEBI" id="CHEBI:30013"/>
        <dbReference type="ChEBI" id="CHEBI:30616"/>
        <dbReference type="ChEBI" id="CHEBI:61977"/>
        <dbReference type="ChEBI" id="CHEBI:456216"/>
        <dbReference type="EC" id="2.7.11.1"/>
    </reaction>
</comment>
<keyword evidence="14 20" id="KW-0472">Membrane</keyword>
<accession>A0A5C7HKZ0</accession>
<dbReference type="SUPFAM" id="SSF56112">
    <property type="entry name" value="Protein kinase-like (PK-like)"/>
    <property type="match status" value="1"/>
</dbReference>
<dbReference type="GO" id="GO:0004674">
    <property type="term" value="F:protein serine/threonine kinase activity"/>
    <property type="evidence" value="ECO:0007669"/>
    <property type="project" value="UniProtKB-KW"/>
</dbReference>
<evidence type="ECO:0000256" key="16">
    <source>
        <dbReference type="ARBA" id="ARBA00023180"/>
    </source>
</evidence>
<keyword evidence="13 20" id="KW-1133">Transmembrane helix</keyword>
<protein>
    <recommendedName>
        <fullName evidence="3">non-specific serine/threonine protein kinase</fullName>
        <ecNumber evidence="3">2.7.11.1</ecNumber>
    </recommendedName>
</protein>
<proteinExistence type="inferred from homology"/>
<evidence type="ECO:0000256" key="19">
    <source>
        <dbReference type="PROSITE-ProRule" id="PRU10141"/>
    </source>
</evidence>
<dbReference type="SUPFAM" id="SSF52058">
    <property type="entry name" value="L domain-like"/>
    <property type="match status" value="1"/>
</dbReference>
<evidence type="ECO:0000256" key="12">
    <source>
        <dbReference type="ARBA" id="ARBA00022840"/>
    </source>
</evidence>
<dbReference type="PROSITE" id="PS00108">
    <property type="entry name" value="PROTEIN_KINASE_ST"/>
    <property type="match status" value="1"/>
</dbReference>
<keyword evidence="6" id="KW-0808">Transferase</keyword>
<dbReference type="EMBL" id="VAHF01000007">
    <property type="protein sequence ID" value="TXG57489.1"/>
    <property type="molecule type" value="Genomic_DNA"/>
</dbReference>
<dbReference type="InterPro" id="IPR001245">
    <property type="entry name" value="Ser-Thr/Tyr_kinase_cat_dom"/>
</dbReference>
<dbReference type="InterPro" id="IPR003591">
    <property type="entry name" value="Leu-rich_rpt_typical-subtyp"/>
</dbReference>
<reference evidence="23" key="1">
    <citation type="journal article" date="2019" name="Gigascience">
        <title>De novo genome assembly of the endangered Acer yangbiense, a plant species with extremely small populations endemic to Yunnan Province, China.</title>
        <authorList>
            <person name="Yang J."/>
            <person name="Wariss H.M."/>
            <person name="Tao L."/>
            <person name="Zhang R."/>
            <person name="Yun Q."/>
            <person name="Hollingsworth P."/>
            <person name="Dao Z."/>
            <person name="Luo G."/>
            <person name="Guo H."/>
            <person name="Ma Y."/>
            <person name="Sun W."/>
        </authorList>
    </citation>
    <scope>NUCLEOTIDE SEQUENCE [LARGE SCALE GENOMIC DNA]</scope>
    <source>
        <strain evidence="23">cv. Malutang</strain>
    </source>
</reference>
<dbReference type="InterPro" id="IPR032675">
    <property type="entry name" value="LRR_dom_sf"/>
</dbReference>
<dbReference type="InterPro" id="IPR000719">
    <property type="entry name" value="Prot_kinase_dom"/>
</dbReference>
<evidence type="ECO:0000259" key="21">
    <source>
        <dbReference type="PROSITE" id="PS50011"/>
    </source>
</evidence>
<dbReference type="PANTHER" id="PTHR45974:SF216">
    <property type="entry name" value="PROTEIN KINASE DOMAIN-CONTAINING PROTEIN"/>
    <property type="match status" value="1"/>
</dbReference>
<evidence type="ECO:0000256" key="6">
    <source>
        <dbReference type="ARBA" id="ARBA00022679"/>
    </source>
</evidence>
<evidence type="ECO:0000256" key="2">
    <source>
        <dbReference type="ARBA" id="ARBA00008684"/>
    </source>
</evidence>
<evidence type="ECO:0000256" key="18">
    <source>
        <dbReference type="ARBA" id="ARBA00048679"/>
    </source>
</evidence>
<feature type="transmembrane region" description="Helical" evidence="20">
    <location>
        <begin position="53"/>
        <end position="71"/>
    </location>
</feature>
<dbReference type="InterPro" id="IPR013210">
    <property type="entry name" value="LRR_N_plant-typ"/>
</dbReference>
<name>A0A5C7HKZ0_9ROSI</name>
<feature type="domain" description="Protein kinase" evidence="21">
    <location>
        <begin position="671"/>
        <end position="944"/>
    </location>
</feature>
<sequence>MSIFASTAFFVVLIIDKNNKRLEDSQWKCFLIVVHFDFLGVIYFYMMMMGLRLSGFVYAAAAYCILFHLAVARITDPSEVSALRAVKNSLSDPMKHLRNWERGDPCKSNWTGVLCSDAVLNDDYLHVQELQLLHMNLSGNLAPELGRLSHLIILDFMWNGLTGTIPKEIGNLSSLELLLLNGNKLSGSLPEELGNLSKLDRLQVDSNEISGPIPKLFANLSSVKHIHLNNNSISGQIPAELSNASTLIHLLLDNNNLSGNLPPEISMIPHLRILQLDNNNFNGSEIPATYRNFPKLAKLSLRNCGLQGAVPVLSGIPSLLYLDLSRNHLTGSIPSNKLPENMTTINLSNNNLNGTIPGSFSDLPFLQKLSLENNSLTGSVPANMWRNISFRTNARLTLDLRNNQLSNIVGDINLPDNVTLRLGGNPICTDANTPNVRRFCGSEAGGDGNLTNLTNSTNCPIAACPVENFFEYVPASPVPCFCASPLRIGYRLKSPSFSYFPPYIYPFEEYLTHTLNLDLHQLSIDSFDWEKGPRLRMHLKLFPKANYLHSNTFNASEVQRITGRFTSWSFPGDELFGPYELLNFTLLGPYATMNVETRRTGISLGILAAIIVGAVVSSLAISAIVTLLIARRHTRSWHSLSRKRLSSRASMKIDGVKDFKFKELAMATDNFISSTQVGRGGYGKVYKGILSDDTVVAIKRAEEGSLQGQKEFLTEIKLLSRLHHRNLVSLLGYCDEEDEQMLVYEFVPNGTLRDWLSSKRKEGLNFRMRLRAALDSAKGLLYLHTEANPPVFHRDIKASNILLDSKFNAKVADFGLSRLAPELDEDGTMPTHVSTIVKGTPGYLDPEYFLTHKLTDKSDVYSLGVVLLELLTGMQPISHGKNIVREVKVANQSGMMFSIIDSRMGSYPSECIEKFLSLALSCCHDKPEHRPSMLNVVRELENILKMVPATDTTLFESTGSVFSGHSTAASSSTMMSRDPYMSTNVSGSDLVSDINPIITPR</sequence>
<dbReference type="AlphaFoldDB" id="A0A5C7HKZ0"/>
<evidence type="ECO:0000256" key="13">
    <source>
        <dbReference type="ARBA" id="ARBA00022989"/>
    </source>
</evidence>
<evidence type="ECO:0000256" key="15">
    <source>
        <dbReference type="ARBA" id="ARBA00023170"/>
    </source>
</evidence>
<dbReference type="GO" id="GO:0016020">
    <property type="term" value="C:membrane"/>
    <property type="evidence" value="ECO:0007669"/>
    <property type="project" value="UniProtKB-SubCell"/>
</dbReference>
<evidence type="ECO:0000256" key="4">
    <source>
        <dbReference type="ARBA" id="ARBA00022527"/>
    </source>
</evidence>
<dbReference type="InterPro" id="IPR017441">
    <property type="entry name" value="Protein_kinase_ATP_BS"/>
</dbReference>
<dbReference type="PANTHER" id="PTHR45974">
    <property type="entry name" value="RECEPTOR-LIKE PROTEIN 55"/>
    <property type="match status" value="1"/>
</dbReference>
<dbReference type="Pfam" id="PF07714">
    <property type="entry name" value="PK_Tyr_Ser-Thr"/>
    <property type="match status" value="1"/>
</dbReference>
<evidence type="ECO:0000256" key="3">
    <source>
        <dbReference type="ARBA" id="ARBA00012513"/>
    </source>
</evidence>